<dbReference type="Gene3D" id="1.20.5.320">
    <property type="entry name" value="6-Phosphogluconate Dehydrogenase, domain 3"/>
    <property type="match status" value="1"/>
</dbReference>
<dbReference type="Pfam" id="PF13884">
    <property type="entry name" value="Peptidase_S74"/>
    <property type="match status" value="1"/>
</dbReference>
<dbReference type="EMBL" id="JBHSUS010000001">
    <property type="protein sequence ID" value="MFC6441045.1"/>
    <property type="molecule type" value="Genomic_DNA"/>
</dbReference>
<dbReference type="RefSeq" id="WP_131258615.1">
    <property type="nucleotide sequence ID" value="NZ_JBHSUS010000001.1"/>
</dbReference>
<organism evidence="3 4">
    <name type="scientific">Pseudobowmanella zhangzhouensis</name>
    <dbReference type="NCBI Taxonomy" id="1537679"/>
    <lineage>
        <taxon>Bacteria</taxon>
        <taxon>Pseudomonadati</taxon>
        <taxon>Pseudomonadota</taxon>
        <taxon>Gammaproteobacteria</taxon>
        <taxon>Alteromonadales</taxon>
        <taxon>Alteromonadaceae</taxon>
    </lineage>
</organism>
<evidence type="ECO:0000313" key="4">
    <source>
        <dbReference type="Proteomes" id="UP001596364"/>
    </source>
</evidence>
<protein>
    <submittedName>
        <fullName evidence="3">Tail fiber domain-containing protein</fullName>
    </submittedName>
</protein>
<dbReference type="Proteomes" id="UP001596364">
    <property type="component" value="Unassembled WGS sequence"/>
</dbReference>
<feature type="domain" description="Peptidase S74" evidence="2">
    <location>
        <begin position="915"/>
        <end position="1004"/>
    </location>
</feature>
<reference evidence="4" key="1">
    <citation type="journal article" date="2019" name="Int. J. Syst. Evol. Microbiol.">
        <title>The Global Catalogue of Microorganisms (GCM) 10K type strain sequencing project: providing services to taxonomists for standard genome sequencing and annotation.</title>
        <authorList>
            <consortium name="The Broad Institute Genomics Platform"/>
            <consortium name="The Broad Institute Genome Sequencing Center for Infectious Disease"/>
            <person name="Wu L."/>
            <person name="Ma J."/>
        </authorList>
    </citation>
    <scope>NUCLEOTIDE SEQUENCE [LARGE SCALE GENOMIC DNA]</scope>
    <source>
        <strain evidence="4">CGMCC 1.16031</strain>
    </source>
</reference>
<evidence type="ECO:0000313" key="3">
    <source>
        <dbReference type="EMBL" id="MFC6441045.1"/>
    </source>
</evidence>
<accession>A0ABW1XM80</accession>
<comment type="caution">
    <text evidence="3">The sequence shown here is derived from an EMBL/GenBank/DDBJ whole genome shotgun (WGS) entry which is preliminary data.</text>
</comment>
<evidence type="ECO:0000259" key="2">
    <source>
        <dbReference type="PROSITE" id="PS51688"/>
    </source>
</evidence>
<name>A0ABW1XM80_9ALTE</name>
<dbReference type="PANTHER" id="PTHR24637">
    <property type="entry name" value="COLLAGEN"/>
    <property type="match status" value="1"/>
</dbReference>
<dbReference type="PANTHER" id="PTHR24637:SF421">
    <property type="entry name" value="CUTICLE COLLAGEN DPY-2"/>
    <property type="match status" value="1"/>
</dbReference>
<dbReference type="InterPro" id="IPR030392">
    <property type="entry name" value="S74_ICA"/>
</dbReference>
<feature type="compositionally biased region" description="Low complexity" evidence="1">
    <location>
        <begin position="486"/>
        <end position="500"/>
    </location>
</feature>
<sequence>MSWFRGNVTLTQDSQSVTYNSGDPIDKLKVGFLLVVDGDFYEIIGVDNTPGSETVTLFSAFSKTGLNSGDPLTVDVIGIPTAYDFADATLSMRELAVLGTNTLSALNAWATSTNDTVSITDASGTVHVINTLYKMQSDYALPVYGGVSSNNGLAWVKAPNGGSWTPATTTTDLTFTFSRGASVVSTHVIRATLDPATGYITTATEGAPSGEATTFSRIGNGTSNVTVTITHNNTGIAVPVTVQTTQGGTAIAPEVVEVSPGVYKIIGANGEITVKDGLNGDVPTLTDNGDGTYTIDNGQGQTLVVSDGEDGYSPIHGVDYFDGANGDFHSIIFKVSVDGTPPATPTGGSFNGTLEIVPDGWTDTSQYQGIGIEYCAKAVYRHNRQTDTWARTSANWSAPAIFSKAGIDGASAYQTWIANGGVGTEEDFLLYLNGNDGTPGNQWFTSAGGPPASGTGIAGDFALVDGRYVYKKTDETTWTYQSDLLGPQGPQGPQGEQGPQGVAGAKGADGQTTYTWIKYADDATGTGLSDDPTGKAYIGFAYNKTTATESTTAGDYTWSLIVGPQGNTGVQGPKGDDGQTTYTWVKYSANSDGTGLTDTPQANTAYIGIAVNKTTATESTNKADYVWSLFKGPQGDQGPQGQTGATGSRGAANYEIVVTAASWSDTAANNVTTGANVTYDTVTQSNVTAGQEWSVTKYWNGSAWVAISRVIDASWMFNKTTFFADLVAGSVTADFLDVSSIDIEQANWGDNVTINANGVNYDGSYLGKASMAVNVDNYVPCGSYYDVIYGAGISMSIDRTLGGVGGNPNAVGLFIEQNNGKGIQIFAQDTTSAGDYGIYVTAYPGCAGGGIYSYRSDGTAGYFQSDNYIALYCASSHTSLPALRVSGNLEVIAGGTPGNVIISGEYSGDDFVISSDRNLKTNLKRIDNPLQKLDAIHGYTFDWVDTTKGSASHTVAQEVQAVFPEAVSTKANGYLQVSQAAEIALLVEVCKALREEIELLKAAR</sequence>
<proteinExistence type="predicted"/>
<gene>
    <name evidence="3" type="ORF">ACFP85_12900</name>
</gene>
<keyword evidence="4" id="KW-1185">Reference proteome</keyword>
<dbReference type="PROSITE" id="PS51688">
    <property type="entry name" value="ICA"/>
    <property type="match status" value="1"/>
</dbReference>
<evidence type="ECO:0000256" key="1">
    <source>
        <dbReference type="SAM" id="MobiDB-lite"/>
    </source>
</evidence>
<feature type="region of interest" description="Disordered" evidence="1">
    <location>
        <begin position="481"/>
        <end position="507"/>
    </location>
</feature>